<gene>
    <name evidence="2" type="ORF">HDK90DRAFT_462203</name>
</gene>
<dbReference type="EMBL" id="JBBWRZ010000001">
    <property type="protein sequence ID" value="KAK8247445.1"/>
    <property type="molecule type" value="Genomic_DNA"/>
</dbReference>
<evidence type="ECO:0000313" key="2">
    <source>
        <dbReference type="EMBL" id="KAK8247445.1"/>
    </source>
</evidence>
<keyword evidence="3" id="KW-1185">Reference proteome</keyword>
<dbReference type="Proteomes" id="UP001492380">
    <property type="component" value="Unassembled WGS sequence"/>
</dbReference>
<accession>A0ABR1Z4X0</accession>
<name>A0ABR1Z4X0_9PEZI</name>
<comment type="caution">
    <text evidence="2">The sequence shown here is derived from an EMBL/GenBank/DDBJ whole genome shotgun (WGS) entry which is preliminary data.</text>
</comment>
<feature type="region of interest" description="Disordered" evidence="1">
    <location>
        <begin position="140"/>
        <end position="160"/>
    </location>
</feature>
<proteinExistence type="predicted"/>
<organism evidence="2 3">
    <name type="scientific">Phyllosticta capitalensis</name>
    <dbReference type="NCBI Taxonomy" id="121624"/>
    <lineage>
        <taxon>Eukaryota</taxon>
        <taxon>Fungi</taxon>
        <taxon>Dikarya</taxon>
        <taxon>Ascomycota</taxon>
        <taxon>Pezizomycotina</taxon>
        <taxon>Dothideomycetes</taxon>
        <taxon>Dothideomycetes incertae sedis</taxon>
        <taxon>Botryosphaeriales</taxon>
        <taxon>Phyllostictaceae</taxon>
        <taxon>Phyllosticta</taxon>
    </lineage>
</organism>
<sequence>MAVAVPPSLFMTASSSLSHHRHHVSPNSQKYDAHQLCPLHTSHSVITRDDIGRIILSNPTVIIDGFHKISRIAPKQTPGLQQQLARWRLTIDSSLLISIPPAVVPPENNKQILPEVPLSTIPPNQGESNRIIETAPGEEAKSLGPAANAARPPLSRAQGPPIPETTPLAMATPEPLNALSVLLSALSSVTVSYQTYFEPSPTLQISGLATATTTVTVSEFPTSSIQSVVNSIISNALGSATGQPSVPSVSIASTGAFVAFVAASIAFKSVAFASIAAAVDKYPADNHLAATDNSCAANSPAKLHASSHAVVFAKHRYHFADDAASLQHVTSHFAANAIFDFANGNLDQQ</sequence>
<reference evidence="2 3" key="1">
    <citation type="submission" date="2024-04" db="EMBL/GenBank/DDBJ databases">
        <title>Phyllosticta paracitricarpa is synonymous to the EU quarantine fungus P. citricarpa based on phylogenomic analyses.</title>
        <authorList>
            <consortium name="Lawrence Berkeley National Laboratory"/>
            <person name="Van Ingen-Buijs V.A."/>
            <person name="Van Westerhoven A.C."/>
            <person name="Haridas S."/>
            <person name="Skiadas P."/>
            <person name="Martin F."/>
            <person name="Groenewald J.Z."/>
            <person name="Crous P.W."/>
            <person name="Seidl M.F."/>
        </authorList>
    </citation>
    <scope>NUCLEOTIDE SEQUENCE [LARGE SCALE GENOMIC DNA]</scope>
    <source>
        <strain evidence="2 3">CBS 123374</strain>
    </source>
</reference>
<protein>
    <submittedName>
        <fullName evidence="2">Uncharacterized protein</fullName>
    </submittedName>
</protein>
<evidence type="ECO:0000256" key="1">
    <source>
        <dbReference type="SAM" id="MobiDB-lite"/>
    </source>
</evidence>
<evidence type="ECO:0000313" key="3">
    <source>
        <dbReference type="Proteomes" id="UP001492380"/>
    </source>
</evidence>